<dbReference type="Pfam" id="PF00578">
    <property type="entry name" value="AhpC-TSA"/>
    <property type="match status" value="1"/>
</dbReference>
<dbReference type="GO" id="GO:0015036">
    <property type="term" value="F:disulfide oxidoreductase activity"/>
    <property type="evidence" value="ECO:0007669"/>
    <property type="project" value="UniProtKB-ARBA"/>
</dbReference>
<dbReference type="Proteomes" id="UP000198767">
    <property type="component" value="Unassembled WGS sequence"/>
</dbReference>
<keyword evidence="4" id="KW-0413">Isomerase</keyword>
<dbReference type="AlphaFoldDB" id="A0A1G5PLV5"/>
<dbReference type="InterPro" id="IPR000866">
    <property type="entry name" value="AhpC/TSA"/>
</dbReference>
<dbReference type="CDD" id="cd02966">
    <property type="entry name" value="TlpA_like_family"/>
    <property type="match status" value="1"/>
</dbReference>
<dbReference type="PANTHER" id="PTHR42852:SF17">
    <property type="entry name" value="THIOREDOXIN-LIKE PROTEIN HI_1115"/>
    <property type="match status" value="1"/>
</dbReference>
<dbReference type="InterPro" id="IPR050553">
    <property type="entry name" value="Thioredoxin_ResA/DsbE_sf"/>
</dbReference>
<evidence type="ECO:0000313" key="4">
    <source>
        <dbReference type="EMBL" id="SCZ50039.1"/>
    </source>
</evidence>
<keyword evidence="5" id="KW-1185">Reference proteome</keyword>
<dbReference type="PROSITE" id="PS00194">
    <property type="entry name" value="THIOREDOXIN_1"/>
    <property type="match status" value="1"/>
</dbReference>
<evidence type="ECO:0000259" key="3">
    <source>
        <dbReference type="PROSITE" id="PS51352"/>
    </source>
</evidence>
<dbReference type="EMBL" id="FMWG01000001">
    <property type="protein sequence ID" value="SCZ50039.1"/>
    <property type="molecule type" value="Genomic_DNA"/>
</dbReference>
<gene>
    <name evidence="4" type="ORF">SAMN04488118_101210</name>
</gene>
<name>A0A1G5PLV5_9RHOB</name>
<dbReference type="InterPro" id="IPR036249">
    <property type="entry name" value="Thioredoxin-like_sf"/>
</dbReference>
<dbReference type="Gene3D" id="3.40.30.10">
    <property type="entry name" value="Glutaredoxin"/>
    <property type="match status" value="1"/>
</dbReference>
<dbReference type="OrthoDB" id="9799347at2"/>
<evidence type="ECO:0000256" key="1">
    <source>
        <dbReference type="ARBA" id="ARBA00023284"/>
    </source>
</evidence>
<accession>A0A1G5PLV5</accession>
<reference evidence="4 5" key="1">
    <citation type="submission" date="2016-10" db="EMBL/GenBank/DDBJ databases">
        <authorList>
            <person name="de Groot N.N."/>
        </authorList>
    </citation>
    <scope>NUCLEOTIDE SEQUENCE [LARGE SCALE GENOMIC DNA]</scope>
    <source>
        <strain evidence="4 5">U95</strain>
    </source>
</reference>
<proteinExistence type="predicted"/>
<feature type="signal peptide" evidence="2">
    <location>
        <begin position="1"/>
        <end position="22"/>
    </location>
</feature>
<feature type="chain" id="PRO_5011477517" evidence="2">
    <location>
        <begin position="23"/>
        <end position="187"/>
    </location>
</feature>
<dbReference type="PANTHER" id="PTHR42852">
    <property type="entry name" value="THIOL:DISULFIDE INTERCHANGE PROTEIN DSBE"/>
    <property type="match status" value="1"/>
</dbReference>
<dbReference type="STRING" id="1156985.SAMN04488118_101210"/>
<evidence type="ECO:0000256" key="2">
    <source>
        <dbReference type="SAM" id="SignalP"/>
    </source>
</evidence>
<keyword evidence="1" id="KW-0676">Redox-active center</keyword>
<keyword evidence="2" id="KW-0732">Signal</keyword>
<organism evidence="4 5">
    <name type="scientific">Epibacterium ulvae</name>
    <dbReference type="NCBI Taxonomy" id="1156985"/>
    <lineage>
        <taxon>Bacteria</taxon>
        <taxon>Pseudomonadati</taxon>
        <taxon>Pseudomonadota</taxon>
        <taxon>Alphaproteobacteria</taxon>
        <taxon>Rhodobacterales</taxon>
        <taxon>Roseobacteraceae</taxon>
        <taxon>Epibacterium</taxon>
    </lineage>
</organism>
<feature type="domain" description="Thioredoxin" evidence="3">
    <location>
        <begin position="17"/>
        <end position="185"/>
    </location>
</feature>
<dbReference type="GO" id="GO:0016853">
    <property type="term" value="F:isomerase activity"/>
    <property type="evidence" value="ECO:0007669"/>
    <property type="project" value="UniProtKB-KW"/>
</dbReference>
<dbReference type="PROSITE" id="PS51352">
    <property type="entry name" value="THIOREDOXIN_2"/>
    <property type="match status" value="1"/>
</dbReference>
<dbReference type="InterPro" id="IPR017937">
    <property type="entry name" value="Thioredoxin_CS"/>
</dbReference>
<sequence>MRLFRSLTLYMALALGANAAVAADQAALEALREDSLRRLVVHKAPRDVSQVPFELADGAGTATLEDYKGKIVLLNFWATWCAPCRKEMPQISELQAEFGGDDFEVLTIATGRNSPAGIQKFFDEHGIDNLPRHQDPRQQLAREMAVIGLPITVLLDRDGKEIARLLGDAEWNSNSAKAIVQALMTDE</sequence>
<protein>
    <submittedName>
        <fullName evidence="4">Thiol-disulfide isomerase or thioredoxin</fullName>
    </submittedName>
</protein>
<dbReference type="RefSeq" id="WP_090214904.1">
    <property type="nucleotide sequence ID" value="NZ_CANMHN010000001.1"/>
</dbReference>
<evidence type="ECO:0000313" key="5">
    <source>
        <dbReference type="Proteomes" id="UP000198767"/>
    </source>
</evidence>
<dbReference type="SUPFAM" id="SSF52833">
    <property type="entry name" value="Thioredoxin-like"/>
    <property type="match status" value="1"/>
</dbReference>
<dbReference type="InterPro" id="IPR013766">
    <property type="entry name" value="Thioredoxin_domain"/>
</dbReference>
<dbReference type="GO" id="GO:0016209">
    <property type="term" value="F:antioxidant activity"/>
    <property type="evidence" value="ECO:0007669"/>
    <property type="project" value="InterPro"/>
</dbReference>